<keyword evidence="5" id="KW-1185">Reference proteome</keyword>
<dbReference type="CDD" id="cd05251">
    <property type="entry name" value="NmrA_like_SDR_a"/>
    <property type="match status" value="1"/>
</dbReference>
<dbReference type="Gene3D" id="3.40.50.720">
    <property type="entry name" value="NAD(P)-binding Rossmann-like Domain"/>
    <property type="match status" value="1"/>
</dbReference>
<reference evidence="4" key="1">
    <citation type="journal article" date="2020" name="Stud. Mycol.">
        <title>101 Dothideomycetes genomes: a test case for predicting lifestyles and emergence of pathogens.</title>
        <authorList>
            <person name="Haridas S."/>
            <person name="Albert R."/>
            <person name="Binder M."/>
            <person name="Bloem J."/>
            <person name="Labutti K."/>
            <person name="Salamov A."/>
            <person name="Andreopoulos B."/>
            <person name="Baker S."/>
            <person name="Barry K."/>
            <person name="Bills G."/>
            <person name="Bluhm B."/>
            <person name="Cannon C."/>
            <person name="Castanera R."/>
            <person name="Culley D."/>
            <person name="Daum C."/>
            <person name="Ezra D."/>
            <person name="Gonzalez J."/>
            <person name="Henrissat B."/>
            <person name="Kuo A."/>
            <person name="Liang C."/>
            <person name="Lipzen A."/>
            <person name="Lutzoni F."/>
            <person name="Magnuson J."/>
            <person name="Mondo S."/>
            <person name="Nolan M."/>
            <person name="Ohm R."/>
            <person name="Pangilinan J."/>
            <person name="Park H.-J."/>
            <person name="Ramirez L."/>
            <person name="Alfaro M."/>
            <person name="Sun H."/>
            <person name="Tritt A."/>
            <person name="Yoshinaga Y."/>
            <person name="Zwiers L.-H."/>
            <person name="Turgeon B."/>
            <person name="Goodwin S."/>
            <person name="Spatafora J."/>
            <person name="Crous P."/>
            <person name="Grigoriev I."/>
        </authorList>
    </citation>
    <scope>NUCLEOTIDE SEQUENCE</scope>
    <source>
        <strain evidence="4">CBS 207.26</strain>
    </source>
</reference>
<evidence type="ECO:0000259" key="3">
    <source>
        <dbReference type="Pfam" id="PF05368"/>
    </source>
</evidence>
<dbReference type="InterPro" id="IPR036291">
    <property type="entry name" value="NAD(P)-bd_dom_sf"/>
</dbReference>
<dbReference type="InterPro" id="IPR008030">
    <property type="entry name" value="NmrA-like"/>
</dbReference>
<name>A0A6A6EWD0_9PEZI</name>
<keyword evidence="2" id="KW-0521">NADP</keyword>
<dbReference type="Pfam" id="PF05368">
    <property type="entry name" value="NmrA"/>
    <property type="match status" value="1"/>
</dbReference>
<comment type="similarity">
    <text evidence="1">Belongs to the NmrA-type oxidoreductase family.</text>
</comment>
<dbReference type="Proteomes" id="UP000800200">
    <property type="component" value="Unassembled WGS sequence"/>
</dbReference>
<dbReference type="SUPFAM" id="SSF51735">
    <property type="entry name" value="NAD(P)-binding Rossmann-fold domains"/>
    <property type="match status" value="1"/>
</dbReference>
<proteinExistence type="inferred from homology"/>
<dbReference type="GO" id="GO:0005634">
    <property type="term" value="C:nucleus"/>
    <property type="evidence" value="ECO:0007669"/>
    <property type="project" value="TreeGrafter"/>
</dbReference>
<dbReference type="EMBL" id="ML994611">
    <property type="protein sequence ID" value="KAF2194410.1"/>
    <property type="molecule type" value="Genomic_DNA"/>
</dbReference>
<sequence>MSKLLTVFGATGNQGGSVIRAVLADPTLSKEFKIRGITRDASKPAAHALAGRGVEVKAADMSSKTSLAEAIKGSHTIFLVTTPDFMSGQASQELTHGKNVADVAQEAEVQHVIFSSLLHVTEATNGRLKHVLHFDMKADVERYIRSKGLSSTFILPGYFMSNFTALQMLKKGEDGVYTLVYPVGDKAEFPLIDTESDIGKYVVAAIRSRTKVLGKQILAAADYYTPTRIISEFEEVTGKKGRFVSVDAKTYKSFLPEPMAEEMLENHLFIKNPGYFVGKSLKESLDLLTEAGLKPTTWKDFLEKNKGVFE</sequence>
<evidence type="ECO:0000313" key="5">
    <source>
        <dbReference type="Proteomes" id="UP000800200"/>
    </source>
</evidence>
<dbReference type="PANTHER" id="PTHR42748">
    <property type="entry name" value="NITROGEN METABOLITE REPRESSION PROTEIN NMRA FAMILY MEMBER"/>
    <property type="match status" value="1"/>
</dbReference>
<accession>A0A6A6EWD0</accession>
<dbReference type="AlphaFoldDB" id="A0A6A6EWD0"/>
<gene>
    <name evidence="4" type="ORF">K469DRAFT_546522</name>
</gene>
<feature type="domain" description="NmrA-like" evidence="3">
    <location>
        <begin position="1"/>
        <end position="302"/>
    </location>
</feature>
<dbReference type="PANTHER" id="PTHR42748:SF31">
    <property type="entry name" value="NMRA-LIKE DOMAIN-CONTAINING PROTEIN-RELATED"/>
    <property type="match status" value="1"/>
</dbReference>
<evidence type="ECO:0000256" key="2">
    <source>
        <dbReference type="ARBA" id="ARBA00022857"/>
    </source>
</evidence>
<dbReference type="OrthoDB" id="3358371at2759"/>
<evidence type="ECO:0000256" key="1">
    <source>
        <dbReference type="ARBA" id="ARBA00006328"/>
    </source>
</evidence>
<evidence type="ECO:0000313" key="4">
    <source>
        <dbReference type="EMBL" id="KAF2194410.1"/>
    </source>
</evidence>
<organism evidence="4 5">
    <name type="scientific">Zopfia rhizophila CBS 207.26</name>
    <dbReference type="NCBI Taxonomy" id="1314779"/>
    <lineage>
        <taxon>Eukaryota</taxon>
        <taxon>Fungi</taxon>
        <taxon>Dikarya</taxon>
        <taxon>Ascomycota</taxon>
        <taxon>Pezizomycotina</taxon>
        <taxon>Dothideomycetes</taxon>
        <taxon>Dothideomycetes incertae sedis</taxon>
        <taxon>Zopfiaceae</taxon>
        <taxon>Zopfia</taxon>
    </lineage>
</organism>
<protein>
    <submittedName>
        <fullName evidence="4">NAD(P)-binding protein</fullName>
    </submittedName>
</protein>
<dbReference type="InterPro" id="IPR051164">
    <property type="entry name" value="NmrA-like_oxidored"/>
</dbReference>
<dbReference type="Gene3D" id="3.90.25.10">
    <property type="entry name" value="UDP-galactose 4-epimerase, domain 1"/>
    <property type="match status" value="1"/>
</dbReference>